<evidence type="ECO:0000313" key="4">
    <source>
        <dbReference type="Proteomes" id="UP000589036"/>
    </source>
</evidence>
<gene>
    <name evidence="3" type="ORF">HDA32_003517</name>
</gene>
<dbReference type="AlphaFoldDB" id="A0A852TYM8"/>
<dbReference type="Proteomes" id="UP000589036">
    <property type="component" value="Unassembled WGS sequence"/>
</dbReference>
<feature type="compositionally biased region" description="Basic and acidic residues" evidence="1">
    <location>
        <begin position="1056"/>
        <end position="1072"/>
    </location>
</feature>
<dbReference type="InterPro" id="IPR003593">
    <property type="entry name" value="AAA+_ATPase"/>
</dbReference>
<evidence type="ECO:0000313" key="3">
    <source>
        <dbReference type="EMBL" id="NYE48397.1"/>
    </source>
</evidence>
<dbReference type="Gene3D" id="3.40.50.300">
    <property type="entry name" value="P-loop containing nucleotide triphosphate hydrolases"/>
    <property type="match status" value="1"/>
</dbReference>
<name>A0A852TYM8_9ACTN</name>
<dbReference type="InterPro" id="IPR054567">
    <property type="entry name" value="NNH7"/>
</dbReference>
<evidence type="ECO:0000259" key="2">
    <source>
        <dbReference type="SMART" id="SM00382"/>
    </source>
</evidence>
<proteinExistence type="predicted"/>
<dbReference type="SUPFAM" id="SSF52540">
    <property type="entry name" value="P-loop containing nucleoside triphosphate hydrolases"/>
    <property type="match status" value="1"/>
</dbReference>
<organism evidence="3 4">
    <name type="scientific">Spinactinospora alkalitolerans</name>
    <dbReference type="NCBI Taxonomy" id="687207"/>
    <lineage>
        <taxon>Bacteria</taxon>
        <taxon>Bacillati</taxon>
        <taxon>Actinomycetota</taxon>
        <taxon>Actinomycetes</taxon>
        <taxon>Streptosporangiales</taxon>
        <taxon>Nocardiopsidaceae</taxon>
        <taxon>Spinactinospora</taxon>
    </lineage>
</organism>
<protein>
    <recommendedName>
        <fullName evidence="2">AAA+ ATPase domain-containing protein</fullName>
    </recommendedName>
</protein>
<keyword evidence="4" id="KW-1185">Reference proteome</keyword>
<dbReference type="Pfam" id="PF22738">
    <property type="entry name" value="NNH7"/>
    <property type="match status" value="1"/>
</dbReference>
<dbReference type="SMART" id="SM00382">
    <property type="entry name" value="AAA"/>
    <property type="match status" value="1"/>
</dbReference>
<feature type="domain" description="AAA+ ATPase" evidence="2">
    <location>
        <begin position="333"/>
        <end position="477"/>
    </location>
</feature>
<dbReference type="EMBL" id="JACCCC010000001">
    <property type="protein sequence ID" value="NYE48397.1"/>
    <property type="molecule type" value="Genomic_DNA"/>
</dbReference>
<dbReference type="InterPro" id="IPR027417">
    <property type="entry name" value="P-loop_NTPase"/>
</dbReference>
<feature type="region of interest" description="Disordered" evidence="1">
    <location>
        <begin position="1049"/>
        <end position="1081"/>
    </location>
</feature>
<reference evidence="3 4" key="1">
    <citation type="submission" date="2020-07" db="EMBL/GenBank/DDBJ databases">
        <title>Sequencing the genomes of 1000 actinobacteria strains.</title>
        <authorList>
            <person name="Klenk H.-P."/>
        </authorList>
    </citation>
    <scope>NUCLEOTIDE SEQUENCE [LARGE SCALE GENOMIC DNA]</scope>
    <source>
        <strain evidence="3 4">CXB654</strain>
    </source>
</reference>
<sequence>MAKMPNYADALKILGKDDSAVLDFAEKLVDGGLGALGVPDLFGLRSELVAKGRELLGGIRERITGVSRWDRTQRIEAAHRILLVTSFIEALDEVIEDPGSPVDWAELGLDDEETRSWLVSLVDSQYGVVASPSVPLVPDHGDHWGGPYKFLPRFVRSLGSLSRTHNAPGTLRRLDETRRTHLSEMLGNVATVARRRYEESYRQLAADVPEFGVWVNLAEHRATREGVDQLATGLRGLNELLVHVSPGAKLERRRAELAALYRRTLDRPVLSSADAPEGFALPTLEEAYLNPRGRIATTMSEDQPATDSWWEIWPLHDDLQGPLVSFLTQSRATESPLVVLGHPGAGKSKLTEMLAARLPSGDFLPVRIELRSVQADASIRRQIEEGISATLHTDVAWRDLVESADGALPVVILDGFDELLQATGVNRSDYLEQVQQFQQDQAVLGHPVAVIVTSRTVVAERARFPISTTVIRLEPFDEAQIARMLDVWSTANASILAAQGLKPLPLETVLRHRELAEQPLLLLMLLIYDADGNALQQADADLGRADLYEELLTAFARREVRKHKPHLTDTGMDQAVEDELRRLEVVAMAMFARHRQSVEADELGRDLAALFPDSAVRPADAGMHGAVSDADQVLGRFFFVHESQARQDSQRRSVYEFLHATFGEYLVARTVVATLDDLVADRLHAQRRRRHSGAPDDGRLHALTCFAALAGRAAVVEFTEDLLARDLTGRPEDRADYRTLLVELFRDALHPNPNRSAIDYEPCRATIPQRLGTYTANLAVLLALVAQEDVDLAELYPDAAVPWQEWRGLAGLWRSMPGDDWHGTLDAVRVRHLGYWSDENPRTVLCKESGDPVNIGECVGFELHADAAADLSITDPYGITVPYEGVTSRVLRSMAVRAHGSVSRSVLMLGPYLANVGADVSTWLLDPETDTAWTEVHDILELRLAPPGEDPDGRIRRYARLLSNSRKLGRLELTVLRQAAEEFGYLSAHPAQAEALRSLVGRYLGAVTSVIAGPRLSSRIVGPVLAALRPHIEAPETLDRIGEIVVQNDDLEPTGSEDRHHRYRLDVREYRQTDNMGGSAG</sequence>
<evidence type="ECO:0000256" key="1">
    <source>
        <dbReference type="SAM" id="MobiDB-lite"/>
    </source>
</evidence>
<accession>A0A852TYM8</accession>
<comment type="caution">
    <text evidence="3">The sequence shown here is derived from an EMBL/GenBank/DDBJ whole genome shotgun (WGS) entry which is preliminary data.</text>
</comment>
<dbReference type="RefSeq" id="WP_179644186.1">
    <property type="nucleotide sequence ID" value="NZ_BAAAYY010000004.1"/>
</dbReference>